<organism evidence="1 2">
    <name type="scientific">Brassica carinata</name>
    <name type="common">Ethiopian mustard</name>
    <name type="synonym">Abyssinian cabbage</name>
    <dbReference type="NCBI Taxonomy" id="52824"/>
    <lineage>
        <taxon>Eukaryota</taxon>
        <taxon>Viridiplantae</taxon>
        <taxon>Streptophyta</taxon>
        <taxon>Embryophyta</taxon>
        <taxon>Tracheophyta</taxon>
        <taxon>Spermatophyta</taxon>
        <taxon>Magnoliopsida</taxon>
        <taxon>eudicotyledons</taxon>
        <taxon>Gunneridae</taxon>
        <taxon>Pentapetalae</taxon>
        <taxon>rosids</taxon>
        <taxon>malvids</taxon>
        <taxon>Brassicales</taxon>
        <taxon>Brassicaceae</taxon>
        <taxon>Brassiceae</taxon>
        <taxon>Brassica</taxon>
    </lineage>
</organism>
<keyword evidence="2" id="KW-1185">Reference proteome</keyword>
<evidence type="ECO:0000313" key="1">
    <source>
        <dbReference type="EMBL" id="KAG2319806.1"/>
    </source>
</evidence>
<dbReference type="PANTHER" id="PTHR23329">
    <property type="entry name" value="TUFTELIN-INTERACTING PROTEIN 11-RELATED"/>
    <property type="match status" value="1"/>
</dbReference>
<dbReference type="GO" id="GO:0071008">
    <property type="term" value="C:U2-type post-mRNA release spliceosomal complex"/>
    <property type="evidence" value="ECO:0007669"/>
    <property type="project" value="TreeGrafter"/>
</dbReference>
<protein>
    <submittedName>
        <fullName evidence="1">Uncharacterized protein</fullName>
    </submittedName>
</protein>
<dbReference type="Proteomes" id="UP000886595">
    <property type="component" value="Unassembled WGS sequence"/>
</dbReference>
<dbReference type="EMBL" id="JAAMPC010000003">
    <property type="protein sequence ID" value="KAG2319806.1"/>
    <property type="molecule type" value="Genomic_DNA"/>
</dbReference>
<dbReference type="AlphaFoldDB" id="A0A8X7VXV8"/>
<reference evidence="1 2" key="1">
    <citation type="submission" date="2020-02" db="EMBL/GenBank/DDBJ databases">
        <authorList>
            <person name="Ma Q."/>
            <person name="Huang Y."/>
            <person name="Song X."/>
            <person name="Pei D."/>
        </authorList>
    </citation>
    <scope>NUCLEOTIDE SEQUENCE [LARGE SCALE GENOMIC DNA]</scope>
    <source>
        <strain evidence="1">Sxm20200214</strain>
        <tissue evidence="1">Leaf</tissue>
    </source>
</reference>
<proteinExistence type="predicted"/>
<sequence>MNIQKWYSDWKGLLPQELSANERIQIQLKRSLDMLIEAIKGVEVSKPRAQMQSHSELARAQAQMDNTEVLSLREVLECLHKRSCFSNLNRIECTMVFRFMGLGI</sequence>
<dbReference type="OrthoDB" id="4822at2759"/>
<dbReference type="GO" id="GO:0000390">
    <property type="term" value="P:spliceosomal complex disassembly"/>
    <property type="evidence" value="ECO:0007669"/>
    <property type="project" value="InterPro"/>
</dbReference>
<accession>A0A8X7VXV8</accession>
<dbReference type="PANTHER" id="PTHR23329:SF1">
    <property type="entry name" value="TUFTELIN-INTERACTING PROTEIN 11"/>
    <property type="match status" value="1"/>
</dbReference>
<name>A0A8X7VXV8_BRACI</name>
<dbReference type="InterPro" id="IPR045211">
    <property type="entry name" value="TFP11/STIP/Ntr1"/>
</dbReference>
<evidence type="ECO:0000313" key="2">
    <source>
        <dbReference type="Proteomes" id="UP000886595"/>
    </source>
</evidence>
<comment type="caution">
    <text evidence="1">The sequence shown here is derived from an EMBL/GenBank/DDBJ whole genome shotgun (WGS) entry which is preliminary data.</text>
</comment>
<gene>
    <name evidence="1" type="ORF">Bca52824_013019</name>
</gene>